<dbReference type="FunFam" id="1.10.238.10:FF:000034">
    <property type="entry name" value="Calmodulin"/>
    <property type="match status" value="1"/>
</dbReference>
<keyword evidence="7" id="KW-1133">Transmembrane helix</keyword>
<name>A0A6P5GP93_ANACO</name>
<evidence type="ECO:0000259" key="8">
    <source>
        <dbReference type="PROSITE" id="PS50222"/>
    </source>
</evidence>
<dbReference type="PROSITE" id="PS00018">
    <property type="entry name" value="EF_HAND_1"/>
    <property type="match status" value="4"/>
</dbReference>
<evidence type="ECO:0000313" key="10">
    <source>
        <dbReference type="RefSeq" id="XP_020107878.1"/>
    </source>
</evidence>
<evidence type="ECO:0000256" key="6">
    <source>
        <dbReference type="ARBA" id="ARBA00022990"/>
    </source>
</evidence>
<evidence type="ECO:0000256" key="2">
    <source>
        <dbReference type="ARBA" id="ARBA00022481"/>
    </source>
</evidence>
<proteinExistence type="inferred from homology"/>
<dbReference type="Pfam" id="PF13499">
    <property type="entry name" value="EF-hand_7"/>
    <property type="match status" value="2"/>
</dbReference>
<protein>
    <submittedName>
        <fullName evidence="10">Uncharacterized protein LOC109723805</fullName>
    </submittedName>
</protein>
<organism evidence="9 10">
    <name type="scientific">Ananas comosus</name>
    <name type="common">Pineapple</name>
    <name type="synonym">Ananas ananas</name>
    <dbReference type="NCBI Taxonomy" id="4615"/>
    <lineage>
        <taxon>Eukaryota</taxon>
        <taxon>Viridiplantae</taxon>
        <taxon>Streptophyta</taxon>
        <taxon>Embryophyta</taxon>
        <taxon>Tracheophyta</taxon>
        <taxon>Spermatophyta</taxon>
        <taxon>Magnoliopsida</taxon>
        <taxon>Liliopsida</taxon>
        <taxon>Poales</taxon>
        <taxon>Bromeliaceae</taxon>
        <taxon>Bromelioideae</taxon>
        <taxon>Ananas</taxon>
    </lineage>
</organism>
<dbReference type="OrthoDB" id="597443at2759"/>
<dbReference type="AlphaFoldDB" id="A0A6P5GP93"/>
<keyword evidence="5" id="KW-0106">Calcium</keyword>
<dbReference type="InterPro" id="IPR005645">
    <property type="entry name" value="FSH-like_dom"/>
</dbReference>
<dbReference type="SMART" id="SM00054">
    <property type="entry name" value="EFh"/>
    <property type="match status" value="4"/>
</dbReference>
<dbReference type="CDD" id="cd00051">
    <property type="entry name" value="EFh"/>
    <property type="match status" value="2"/>
</dbReference>
<feature type="domain" description="EF-hand" evidence="8">
    <location>
        <begin position="8"/>
        <end position="43"/>
    </location>
</feature>
<keyword evidence="2" id="KW-0488">Methylation</keyword>
<dbReference type="PROSITE" id="PS50222">
    <property type="entry name" value="EF_HAND_2"/>
    <property type="match status" value="4"/>
</dbReference>
<dbReference type="InterPro" id="IPR018247">
    <property type="entry name" value="EF_Hand_1_Ca_BS"/>
</dbReference>
<dbReference type="FunFam" id="1.10.238.10:FF:000042">
    <property type="entry name" value="Calmodulin"/>
    <property type="match status" value="1"/>
</dbReference>
<comment type="similarity">
    <text evidence="1">Belongs to the calmodulin family.</text>
</comment>
<dbReference type="PANTHER" id="PTHR22778">
    <property type="entry name" value="OVARIAN CANCER GENE-2 PROTEIN-RELATED"/>
    <property type="match status" value="1"/>
</dbReference>
<reference evidence="9" key="1">
    <citation type="journal article" date="2015" name="Nat. Genet.">
        <title>The pineapple genome and the evolution of CAM photosynthesis.</title>
        <authorList>
            <person name="Ming R."/>
            <person name="VanBuren R."/>
            <person name="Wai C.M."/>
            <person name="Tang H."/>
            <person name="Schatz M.C."/>
            <person name="Bowers J.E."/>
            <person name="Lyons E."/>
            <person name="Wang M.L."/>
            <person name="Chen J."/>
            <person name="Biggers E."/>
            <person name="Zhang J."/>
            <person name="Huang L."/>
            <person name="Zhang L."/>
            <person name="Miao W."/>
            <person name="Zhang J."/>
            <person name="Ye Z."/>
            <person name="Miao C."/>
            <person name="Lin Z."/>
            <person name="Wang H."/>
            <person name="Zhou H."/>
            <person name="Yim W.C."/>
            <person name="Priest H.D."/>
            <person name="Zheng C."/>
            <person name="Woodhouse M."/>
            <person name="Edger P.P."/>
            <person name="Guyot R."/>
            <person name="Guo H.B."/>
            <person name="Guo H."/>
            <person name="Zheng G."/>
            <person name="Singh R."/>
            <person name="Sharma A."/>
            <person name="Min X."/>
            <person name="Zheng Y."/>
            <person name="Lee H."/>
            <person name="Gurtowski J."/>
            <person name="Sedlazeck F.J."/>
            <person name="Harkess A."/>
            <person name="McKain M.R."/>
            <person name="Liao Z."/>
            <person name="Fang J."/>
            <person name="Liu J."/>
            <person name="Zhang X."/>
            <person name="Zhang Q."/>
            <person name="Hu W."/>
            <person name="Qin Y."/>
            <person name="Wang K."/>
            <person name="Chen L.Y."/>
            <person name="Shirley N."/>
            <person name="Lin Y.R."/>
            <person name="Liu L.Y."/>
            <person name="Hernandez A.G."/>
            <person name="Wright C.L."/>
            <person name="Bulone V."/>
            <person name="Tuskan G.A."/>
            <person name="Heath K."/>
            <person name="Zee F."/>
            <person name="Moore P.H."/>
            <person name="Sunkar R."/>
            <person name="Leebens-Mack J.H."/>
            <person name="Mockler T."/>
            <person name="Bennetzen J.L."/>
            <person name="Freeling M."/>
            <person name="Sankoff D."/>
            <person name="Paterson A.H."/>
            <person name="Zhu X."/>
            <person name="Yang X."/>
            <person name="Smith J.A."/>
            <person name="Cushman J.C."/>
            <person name="Paull R.E."/>
            <person name="Yu Q."/>
        </authorList>
    </citation>
    <scope>NUCLEOTIDE SEQUENCE [LARGE SCALE GENOMIC DNA]</scope>
    <source>
        <strain evidence="9">cv. F153</strain>
    </source>
</reference>
<reference evidence="10" key="2">
    <citation type="submission" date="2025-08" db="UniProtKB">
        <authorList>
            <consortium name="RefSeq"/>
        </authorList>
    </citation>
    <scope>IDENTIFICATION</scope>
    <source>
        <tissue evidence="10">Leaf</tissue>
    </source>
</reference>
<keyword evidence="6" id="KW-0007">Acetylation</keyword>
<feature type="domain" description="EF-hand" evidence="8">
    <location>
        <begin position="81"/>
        <end position="116"/>
    </location>
</feature>
<dbReference type="SUPFAM" id="SSF53474">
    <property type="entry name" value="alpha/beta-Hydrolases"/>
    <property type="match status" value="1"/>
</dbReference>
<dbReference type="Gene3D" id="3.40.50.1820">
    <property type="entry name" value="alpha/beta hydrolase"/>
    <property type="match status" value="1"/>
</dbReference>
<gene>
    <name evidence="10" type="primary">LOC109723805</name>
</gene>
<evidence type="ECO:0000256" key="1">
    <source>
        <dbReference type="ARBA" id="ARBA00009763"/>
    </source>
</evidence>
<dbReference type="Proteomes" id="UP000515123">
    <property type="component" value="Linkage group 18"/>
</dbReference>
<feature type="transmembrane region" description="Helical" evidence="7">
    <location>
        <begin position="156"/>
        <end position="178"/>
    </location>
</feature>
<dbReference type="RefSeq" id="XP_020107878.1">
    <property type="nucleotide sequence ID" value="XM_020252289.1"/>
</dbReference>
<evidence type="ECO:0000256" key="5">
    <source>
        <dbReference type="ARBA" id="ARBA00022837"/>
    </source>
</evidence>
<dbReference type="GeneID" id="109723805"/>
<dbReference type="SUPFAM" id="SSF47473">
    <property type="entry name" value="EF-hand"/>
    <property type="match status" value="1"/>
</dbReference>
<dbReference type="InterPro" id="IPR011992">
    <property type="entry name" value="EF-hand-dom_pair"/>
</dbReference>
<keyword evidence="7" id="KW-0812">Transmembrane</keyword>
<accession>A0A6P5GP93</accession>
<keyword evidence="4" id="KW-0677">Repeat</keyword>
<keyword evidence="9" id="KW-1185">Reference proteome</keyword>
<dbReference type="Pfam" id="PF03959">
    <property type="entry name" value="FSH1"/>
    <property type="match status" value="1"/>
</dbReference>
<dbReference type="InterPro" id="IPR002048">
    <property type="entry name" value="EF_hand_dom"/>
</dbReference>
<evidence type="ECO:0000256" key="3">
    <source>
        <dbReference type="ARBA" id="ARBA00022723"/>
    </source>
</evidence>
<dbReference type="PANTHER" id="PTHR22778:SF55">
    <property type="entry name" value="ESTERASE C25G4.2-LIKE"/>
    <property type="match status" value="1"/>
</dbReference>
<dbReference type="InterPro" id="IPR029058">
    <property type="entry name" value="AB_hydrolase_fold"/>
</dbReference>
<evidence type="ECO:0000256" key="7">
    <source>
        <dbReference type="SAM" id="Phobius"/>
    </source>
</evidence>
<evidence type="ECO:0000313" key="9">
    <source>
        <dbReference type="Proteomes" id="UP000515123"/>
    </source>
</evidence>
<keyword evidence="3" id="KW-0479">Metal-binding</keyword>
<feature type="domain" description="EF-hand" evidence="8">
    <location>
        <begin position="44"/>
        <end position="79"/>
    </location>
</feature>
<evidence type="ECO:0000256" key="4">
    <source>
        <dbReference type="ARBA" id="ARBA00022737"/>
    </source>
</evidence>
<feature type="domain" description="EF-hand" evidence="8">
    <location>
        <begin position="117"/>
        <end position="152"/>
    </location>
</feature>
<sequence>MADQLTDDQISEFKEAFSLFDKDGDGCITTKELGTVMRSLGQNPTEAELQDMINEVDADGNGTIDFPEFLNLMARKMKDTDSEEELKEAFRVFDKDQNGFISAAELRHVMTNLGEKLTDEEVDEMIREADVDGDGQINYEEFVKVMMAKWILHMQYASYMFIFVITIISDESLFAVFLSSCCCPFEMVVCFVYEEIIICREYHKAGSWKGNEFGRCCGGMGSKEKKMKTLCLHGFRTSGSFLQKQISKWDPSIFQEFDLVFPDGLFPAGGKSDIEDIFPPPYFEWYQFNKDFTEYTNLDECISYLCDYMTKNGPFDGLLGFSQGATLSALLAGYQAQGKVLSDHPPIKFVISISGSKFRDPNICDVAYKEPIKVKSAHLIGDKDWLKIPSEELATAFDNPLILRHPQGHTVPRLDEAAVRHLCEWTTSVLGDTFAHRSCNLENSGAEETNTASHSDVNSGSLIPTYLSDLRRELVLLRMEKLIRSGNLEGGAKIK</sequence>
<keyword evidence="7" id="KW-0472">Membrane</keyword>
<dbReference type="GO" id="GO:0005509">
    <property type="term" value="F:calcium ion binding"/>
    <property type="evidence" value="ECO:0007669"/>
    <property type="project" value="InterPro"/>
</dbReference>
<dbReference type="Gene3D" id="1.10.238.10">
    <property type="entry name" value="EF-hand"/>
    <property type="match status" value="3"/>
</dbReference>